<dbReference type="EMBL" id="JAINVZ010000020">
    <property type="protein sequence ID" value="MBY8888010.1"/>
    <property type="molecule type" value="Genomic_DNA"/>
</dbReference>
<dbReference type="PANTHER" id="PTHR43784:SF2">
    <property type="entry name" value="GDSL-LIKE LIPASE_ACYLHYDROLASE, PUTATIVE (AFU_ORTHOLOGUE AFUA_2G00820)-RELATED"/>
    <property type="match status" value="1"/>
</dbReference>
<dbReference type="Proteomes" id="UP001198565">
    <property type="component" value="Unassembled WGS sequence"/>
</dbReference>
<dbReference type="InterPro" id="IPR006558">
    <property type="entry name" value="LamG-like"/>
</dbReference>
<dbReference type="InterPro" id="IPR013320">
    <property type="entry name" value="ConA-like_dom_sf"/>
</dbReference>
<feature type="domain" description="LamG-like jellyroll fold" evidence="4">
    <location>
        <begin position="1417"/>
        <end position="1553"/>
    </location>
</feature>
<feature type="compositionally biased region" description="Polar residues" evidence="3">
    <location>
        <begin position="418"/>
        <end position="427"/>
    </location>
</feature>
<evidence type="ECO:0000256" key="1">
    <source>
        <dbReference type="ARBA" id="ARBA00022729"/>
    </source>
</evidence>
<name>A0ABS7QXS3_9ACTN</name>
<organism evidence="5 6">
    <name type="scientific">Streptantibioticus parmotrematis</name>
    <dbReference type="NCBI Taxonomy" id="2873249"/>
    <lineage>
        <taxon>Bacteria</taxon>
        <taxon>Bacillati</taxon>
        <taxon>Actinomycetota</taxon>
        <taxon>Actinomycetes</taxon>
        <taxon>Kitasatosporales</taxon>
        <taxon>Streptomycetaceae</taxon>
        <taxon>Streptantibioticus</taxon>
    </lineage>
</organism>
<gene>
    <name evidence="5" type="ORF">K7472_24680</name>
</gene>
<keyword evidence="2" id="KW-1015">Disulfide bond</keyword>
<dbReference type="Gene3D" id="2.60.120.200">
    <property type="match status" value="1"/>
</dbReference>
<dbReference type="PANTHER" id="PTHR43784">
    <property type="entry name" value="GDSL-LIKE LIPASE/ACYLHYDROLASE, PUTATIVE (AFU_ORTHOLOGUE AFUA_2G00820)-RELATED"/>
    <property type="match status" value="1"/>
</dbReference>
<evidence type="ECO:0000313" key="5">
    <source>
        <dbReference type="EMBL" id="MBY8888010.1"/>
    </source>
</evidence>
<evidence type="ECO:0000313" key="6">
    <source>
        <dbReference type="Proteomes" id="UP001198565"/>
    </source>
</evidence>
<keyword evidence="6" id="KW-1185">Reference proteome</keyword>
<feature type="region of interest" description="Disordered" evidence="3">
    <location>
        <begin position="579"/>
        <end position="607"/>
    </location>
</feature>
<evidence type="ECO:0000256" key="3">
    <source>
        <dbReference type="SAM" id="MobiDB-lite"/>
    </source>
</evidence>
<protein>
    <recommendedName>
        <fullName evidence="4">LamG-like jellyroll fold domain-containing protein</fullName>
    </recommendedName>
</protein>
<feature type="compositionally biased region" description="Basic and acidic residues" evidence="3">
    <location>
        <begin position="430"/>
        <end position="439"/>
    </location>
</feature>
<keyword evidence="1" id="KW-0732">Signal</keyword>
<dbReference type="InterPro" id="IPR053140">
    <property type="entry name" value="GDSL_Rv0518-like"/>
</dbReference>
<dbReference type="SUPFAM" id="SSF49899">
    <property type="entry name" value="Concanavalin A-like lectins/glucanases"/>
    <property type="match status" value="1"/>
</dbReference>
<feature type="region of interest" description="Disordered" evidence="3">
    <location>
        <begin position="418"/>
        <end position="440"/>
    </location>
</feature>
<comment type="caution">
    <text evidence="5">The sequence shown here is derived from an EMBL/GenBank/DDBJ whole genome shotgun (WGS) entry which is preliminary data.</text>
</comment>
<proteinExistence type="predicted"/>
<accession>A0ABS7QXS3</accession>
<reference evidence="5 6" key="1">
    <citation type="submission" date="2021-08" db="EMBL/GenBank/DDBJ databases">
        <title>Streptomyces sp. PTM05 isolated from lichen.</title>
        <authorList>
            <person name="Somphong A."/>
            <person name="Phongsopitanun W."/>
            <person name="Tanasupawat S."/>
        </authorList>
    </citation>
    <scope>NUCLEOTIDE SEQUENCE [LARGE SCALE GENOMIC DNA]</scope>
    <source>
        <strain evidence="5 6">Ptm05</strain>
    </source>
</reference>
<feature type="region of interest" description="Disordered" evidence="3">
    <location>
        <begin position="30"/>
        <end position="49"/>
    </location>
</feature>
<sequence>MASAAARATGSGKTAVVDALTTPVQQVTADPRGGFELTSSPEPVRTRQHGSWVPVSLSLRQGADGSWSPAATAYGTVSFSPGGSGLLVTTRSGGTTLALSWPGRLPKPVVDGSTATYRSVLPSVDLVMTATASGGFSDTLVVHDAKAAANPAVRELRLTTHVSGGRLDSTGNGALSVVDKRGRDLLDAASPLMWDSNTRLTASKGASRGAVAADASDPGHPGLAARVAPVGAEVSGNALSLKPSGSLLAARSTAYPVYIDPTFNWHPEDPAAPAFDEVKQGCSSTSFYDKSSDVADDGYLGVGYNGWIEGDCDTGDEHALYQWNLPSLLWGAHVNSATVKATEVYSASCTAGSYTVNLHWSKGIGSGTDWNNRPGYNSYSTSADFGRAYNPKFCPDSGSVSEGFNVLTPIKDDAAGHSSSFTATLSEDSAESRHDDDGFSRFAHNPSLEIQFNRVPTTPTPATMTAVSGADNAACDTSAPYPYMGKTIASTPPVLKAKVSDPDGDKLQATFQYWVDGSSTKATGVSGDNLASGSYAAYSLPASFISSLTSGQVVDWQAKVTDGEDTSAYSSVCHFTAEPTAPDTPGVSSKDGLYPQTNNGADGTKGATAGTSGQFTLTAGSGTSVSKFVYRLDTPPATSNPPASEVAAASSNTATISIAPPSPGPHTLWVYSVDAAGDIDVSGAYGYGFVAANHAAKTCASLAACLDNTAISSDTNTSAGDADGSNSFSAGDLTTSGWNSGGKVTIDGATFSLPAYGSGQKDNVLAANQTITYSGSGNALMFLATSTHATAADPGAISGDATAPYVPQGTAVTGSYCFSGTDTGQACPATGLITYTDGTTASYDLTVPDWIAGPVSLAGAYLPHWNTSSGQSTDTTKQPKIYPFAVPIDPSKTIASVTLPDVSQSADNNTPALHIFGMATRDTTAGTPKADGSIATPPSGQSWTGAWASPNEGQYNFEGTSFGNQTFRIAMKPSIAGNTVRIKLDNALGYSKLVIGHTTIAPDAGSPSPSPASAPSTLTFGGSQSVTVPAGGMVYSDPIPFTVDPTKYLLVSFQLSNSVPYLVQHPFADGDTYQYVTAIGAGDHTADTTGAPFTATGSVSGGFTDLVTNLDVASSGTPTDAVLGDGLVDPLQPHAKPVGDGHYVSAILTDDEPTTPTPYGSVAEGMQANEVMTDFPESNPNGGTYGGPAALSRIDRDILDDPGISSVIVNEGLEDLLNGTSDSDLVGAYSALLQQLESWGITPILASLTPCLQYAGDGAAFNDQCTTGNSVDLYRTNVNAWLGSQGNPWATTNPTYNADFDGAVATQQSDGTEELSPGFDNGDHVNLTNAGFGAEANTLLPPHDTWGFDDGTGYTTVSDTAPNDTGFADNDATVGTNPLTLNGTTTWTDDPTRGEVLSLDGTSGYAASAGPLLNTSQSYSISAWANLSSLPTGDATLAAQGDAQQSAFVLVCNKSVWSFSVSSADSSTATWTDAYAAGVTANTWTHLVGVYNAATRTAELYINGKLAASQSNVTSWNASGALTVGEGKYAGGTFYFPGMVSTVQTWDYALDPNQVAALQ</sequence>
<evidence type="ECO:0000256" key="2">
    <source>
        <dbReference type="ARBA" id="ARBA00023157"/>
    </source>
</evidence>
<dbReference type="Pfam" id="PF13385">
    <property type="entry name" value="Laminin_G_3"/>
    <property type="match status" value="1"/>
</dbReference>
<evidence type="ECO:0000259" key="4">
    <source>
        <dbReference type="SMART" id="SM00560"/>
    </source>
</evidence>
<dbReference type="SMART" id="SM00560">
    <property type="entry name" value="LamGL"/>
    <property type="match status" value="1"/>
</dbReference>
<dbReference type="SUPFAM" id="SSF52266">
    <property type="entry name" value="SGNH hydrolase"/>
    <property type="match status" value="1"/>
</dbReference>